<dbReference type="InterPro" id="IPR036736">
    <property type="entry name" value="ACP-like_sf"/>
</dbReference>
<dbReference type="OrthoDB" id="3802848at2"/>
<dbReference type="Gene3D" id="2.30.38.10">
    <property type="entry name" value="Luciferase, Domain 3"/>
    <property type="match status" value="1"/>
</dbReference>
<dbReference type="Pfam" id="PF13193">
    <property type="entry name" value="AMP-binding_C"/>
    <property type="match status" value="2"/>
</dbReference>
<dbReference type="FunFam" id="1.10.1200.10:FF:000005">
    <property type="entry name" value="Nonribosomal peptide synthetase 1"/>
    <property type="match status" value="1"/>
</dbReference>
<dbReference type="FunFam" id="3.40.50.980:FF:000002">
    <property type="entry name" value="Enterobactin synthetase component F"/>
    <property type="match status" value="1"/>
</dbReference>
<dbReference type="Gene3D" id="3.30.559.30">
    <property type="entry name" value="Nonribosomal peptide synthetase, condensation domain"/>
    <property type="match status" value="2"/>
</dbReference>
<keyword evidence="3" id="KW-0596">Phosphopantetheine</keyword>
<dbReference type="InterPro" id="IPR029058">
    <property type="entry name" value="AB_hydrolase_fold"/>
</dbReference>
<dbReference type="Pfam" id="PF00550">
    <property type="entry name" value="PP-binding"/>
    <property type="match status" value="2"/>
</dbReference>
<proteinExistence type="inferred from homology"/>
<dbReference type="GO" id="GO:0043041">
    <property type="term" value="P:amino acid activation for nonribosomal peptide biosynthetic process"/>
    <property type="evidence" value="ECO:0007669"/>
    <property type="project" value="TreeGrafter"/>
</dbReference>
<feature type="domain" description="Carrier" evidence="6">
    <location>
        <begin position="2104"/>
        <end position="2179"/>
    </location>
</feature>
<evidence type="ECO:0000256" key="4">
    <source>
        <dbReference type="ARBA" id="ARBA00022553"/>
    </source>
</evidence>
<evidence type="ECO:0000259" key="6">
    <source>
        <dbReference type="PROSITE" id="PS50075"/>
    </source>
</evidence>
<dbReference type="Proteomes" id="UP000309033">
    <property type="component" value="Unassembled WGS sequence"/>
</dbReference>
<dbReference type="InterPro" id="IPR010071">
    <property type="entry name" value="AA_adenyl_dom"/>
</dbReference>
<name>A0A5R8ZNR6_9ACTN</name>
<dbReference type="GO" id="GO:0008610">
    <property type="term" value="P:lipid biosynthetic process"/>
    <property type="evidence" value="ECO:0007669"/>
    <property type="project" value="UniProtKB-ARBA"/>
</dbReference>
<evidence type="ECO:0000313" key="8">
    <source>
        <dbReference type="Proteomes" id="UP000309033"/>
    </source>
</evidence>
<dbReference type="InterPro" id="IPR020802">
    <property type="entry name" value="TesA-like"/>
</dbReference>
<keyword evidence="8" id="KW-1185">Reference proteome</keyword>
<dbReference type="FunFam" id="3.40.50.980:FF:000001">
    <property type="entry name" value="Non-ribosomal peptide synthetase"/>
    <property type="match status" value="1"/>
</dbReference>
<dbReference type="Pfam" id="PF00975">
    <property type="entry name" value="Thioesterase"/>
    <property type="match status" value="1"/>
</dbReference>
<evidence type="ECO:0000256" key="3">
    <source>
        <dbReference type="ARBA" id="ARBA00022450"/>
    </source>
</evidence>
<dbReference type="InterPro" id="IPR006162">
    <property type="entry name" value="Ppantetheine_attach_site"/>
</dbReference>
<keyword evidence="4" id="KW-0597">Phosphoprotein</keyword>
<comment type="caution">
    <text evidence="7">The sequence shown here is derived from an EMBL/GenBank/DDBJ whole genome shotgun (WGS) entry which is preliminary data.</text>
</comment>
<dbReference type="Gene3D" id="3.30.559.10">
    <property type="entry name" value="Chloramphenicol acetyltransferase-like domain"/>
    <property type="match status" value="2"/>
</dbReference>
<dbReference type="Gene3D" id="3.40.50.12780">
    <property type="entry name" value="N-terminal domain of ligase-like"/>
    <property type="match status" value="1"/>
</dbReference>
<dbReference type="NCBIfam" id="TIGR01733">
    <property type="entry name" value="AA-adenyl-dom"/>
    <property type="match status" value="2"/>
</dbReference>
<evidence type="ECO:0000256" key="5">
    <source>
        <dbReference type="SAM" id="MobiDB-lite"/>
    </source>
</evidence>
<dbReference type="PANTHER" id="PTHR45527:SF14">
    <property type="entry name" value="PLIPASTATIN SYNTHASE SUBUNIT B"/>
    <property type="match status" value="1"/>
</dbReference>
<accession>A0A5R8ZNR6</accession>
<dbReference type="InterPro" id="IPR000873">
    <property type="entry name" value="AMP-dep_synth/lig_dom"/>
</dbReference>
<evidence type="ECO:0000256" key="2">
    <source>
        <dbReference type="ARBA" id="ARBA00006432"/>
    </source>
</evidence>
<dbReference type="InterPro" id="IPR001031">
    <property type="entry name" value="Thioesterase"/>
</dbReference>
<comment type="similarity">
    <text evidence="2">Belongs to the ATP-dependent AMP-binding enzyme family.</text>
</comment>
<dbReference type="PROSITE" id="PS00012">
    <property type="entry name" value="PHOSPHOPANTETHEINE"/>
    <property type="match status" value="1"/>
</dbReference>
<dbReference type="SUPFAM" id="SSF56801">
    <property type="entry name" value="Acetyl-CoA synthetase-like"/>
    <property type="match status" value="2"/>
</dbReference>
<feature type="region of interest" description="Disordered" evidence="5">
    <location>
        <begin position="1019"/>
        <end position="1041"/>
    </location>
</feature>
<dbReference type="InterPro" id="IPR025110">
    <property type="entry name" value="AMP-bd_C"/>
</dbReference>
<organism evidence="7 8">
    <name type="scientific">Microbispora triticiradicis</name>
    <dbReference type="NCBI Taxonomy" id="2200763"/>
    <lineage>
        <taxon>Bacteria</taxon>
        <taxon>Bacillati</taxon>
        <taxon>Actinomycetota</taxon>
        <taxon>Actinomycetes</taxon>
        <taxon>Streptosporangiales</taxon>
        <taxon>Streptosporangiaceae</taxon>
        <taxon>Microbispora</taxon>
    </lineage>
</organism>
<dbReference type="GO" id="GO:0003824">
    <property type="term" value="F:catalytic activity"/>
    <property type="evidence" value="ECO:0007669"/>
    <property type="project" value="InterPro"/>
</dbReference>
<dbReference type="Gene3D" id="3.40.50.1820">
    <property type="entry name" value="alpha/beta hydrolase"/>
    <property type="match status" value="1"/>
</dbReference>
<dbReference type="EMBL" id="VANP01000001">
    <property type="protein sequence ID" value="TLP66914.1"/>
    <property type="molecule type" value="Genomic_DNA"/>
</dbReference>
<dbReference type="InterPro" id="IPR020806">
    <property type="entry name" value="PKS_PP-bd"/>
</dbReference>
<dbReference type="InterPro" id="IPR009081">
    <property type="entry name" value="PP-bd_ACP"/>
</dbReference>
<sequence length="2467" mass="266100">MRCLFCSEASADLSGPKLFRWRLLAAVLPQPRIVNSGVTTLVEFGPTPYPAPKGVVRRAGPFLGSVSGSNGQHRHTVSGGAVIPSARLPLTPYQRDVWAAAAAAADSPQFNCLVQERLTGPVDLALLRSCLARAVAAHAAFRLRVGERDGTAHQWTEEGIPPIGVVDLSAEPDPRAACDAWAERSLGVALPLTGGPLAEITVLREAADAVHVVVKAHHIVADGFGLNLFVTGALDDYATGASAGISTPSYLDFAGTAAGYTGSAEHRNDLEFFRQALRDVSPALFTRKSTGGRARFVFAVEKDVVERLRRRGQPMFPFLAGVFAAYLGRVHRAGEVVLGIPLLNRRTGDEMRTVGHFANTLPLRVPVHAGQTMRALCADVQAAARDLQRHERAALGDVLRDLRKTGQEHRRLFDVTLSYLTLPRRTSVAGLSRETTGLVPVHDEDALAVSVVHFRGSDDVQVALDYATDVFDEDLPITAVAAHLQALLRQAADRPDDPLAELSLLGPGERDSWLRAASGPDVPYASDRPLHALVEERAARTPDRIAVLTADGGPPLTYRDLDDRAGRVARRLRAAGVDPGDRVAVLLERGPAMLVAILGVLKAGGAYVPVDPGHPRERIEFLLADCGAVVVLAAPGTTGLPAPVLHVDDAEDAPEDVLEDPAGPPVAGHDLAYVIYTSGSTGRPKGVMVEHHSVANRLAWMQRAYPIGAGDVILQKTPISFDVSVWELFWWAIEGATVALLPPGGEKDPRVILHAIARQKVTVLHFVPSMLGPFLDLLESPGAVEETASLRYVFCSGEALPPSRVTQFNRVFAARPGGAPRLVNLYGPTEATVDVSFHDCPADPGRPVDRVPIGRPIDNTRLYVLGERDEPQPDGVAGELCVGGVGVARGYLDRPELTAERFADDPFGPGRMYRTGDLARRLADGSLEYLGRIDDQVKIRGNRVELGEVRDRLSTAPGVRDAVVVDHTSEARGTFLVGYYAADAEIDHTVLRDHLARALPDYMIPAHLVRIDRVPLTPNGKTDRRALPAPPSPGQAARTAPRTPVEAALASIWARFLGVDDVGVDDDYFALGGDSLISLRIRAAAERLGIRFSVTDLLRNPTVAALAALTTTSEPADPEPEPFALLAEPYRRGDVVDAYPLTRLQLGLIYHSTTEERSAVYHDVFRYTFRLDWDEAAFRRAFDRLVARHPVLRSAFDLAGGDRPLQIVHPVVTGGLEVADLRGLPDKVAEAEVSAHVEERRYHPYDLTRAPLYLFRVHVRESTAVRETTVELVLSFHHALLDGGSMAGLLGELLQDYLDARGVGWGPVADGPLPSPATHVRDELRALASAEDRAYWRRTLDGAEPVDLDTLRGRGPAEPFVHRVDLPDDIGRRLADFARAHAVPVKSILFAAHCLTLRLFSGAGDVTTGLIANGRPELPGGDRTAGLFVNTLPLRVDCGPESESGPRTWLDTVREAFRAERDGHRHRHYPLSAIQEDNGGGAVVETAFNYIHFHVLAPVLGHPAVDLLAVRTWEETNFKLLVNAVTEPLDGRVWLRLDCAGESVGPEWAPIFGRAYAGILGRILDHPGEEADLAFLAPPCPPVRTAGREEGSTVVARFAAQAARTPDAPAVVHSDRGDGERCWSYRDLDRTADVAARRLLGLGLPPGARIGIAMDRSAEMIAVIIGTIRSGAACVPLDPGYPAERLAAMVRQASPFLVVAHEAHAHLVPDGTRVITVDDLLTDDGGHGVPPAVGPADTAYVLFTSGSTGRPKGVAMPHRALDNLVDWQNRRASGACGGRTLQYAPTSFDVSFQEIFSTLCSGGALHLVSEARRHDMPGLLRLLDREGIERIFMPYVALQQLAHASDALGLVPRSLKVVVSSGEQLRVTPEIRRFCARLPGVVLENQYGPTESHVVTSFTMSGDPESFPTLPPIGTAIDGATARVLDARLRPVPVGVKGEIYLGGVVLADGYIGSPELTAERFVRDASGTRLYRTGDLGYLLPSGDIAGTGRADDQVKVRGFRVEPAEVEHALAGLALPGVREVAVVARRRDADAFLAAFLVGDGERSDPREVRRRLRAVLPGYMVPTHVTWLDALPLTASGKRDDAALRRMPLDGPAPADTATPPRDALERDLAGLVAETLATPDLGVHDDIFDAGATSLTAMRLMVLIEQRYGTAVPMSDLIAAPTVAGLAERLRAGERGGFDPLVPLRIGGRRPPIYFVHPIGGNVLCYRPLAGHLPDDQPFHALQAPGTAPGTEPLTTIPDLARTYVEAIRRRQPRGPYVIGGWSFGGFVAVEMARQLRAAGERVERLVLLDTIALRPDAPRDVGDGTLLTFFFWELLWLDSGSDTPVEAIAERCGTQEEIFARVGELAERNGILPPGSSAAAVRRLYQVFQANYQAMLDYRPGLLDVDLTLLHAAEPLPDVLKPLHAAVDSMYDDPTNGWRALTTGRVEVVAVPGDHLQVVEEPYVKHVAAALAALTRPDQER</sequence>
<dbReference type="NCBIfam" id="NF003417">
    <property type="entry name" value="PRK04813.1"/>
    <property type="match status" value="2"/>
</dbReference>
<comment type="cofactor">
    <cofactor evidence="1">
        <name>pantetheine 4'-phosphate</name>
        <dbReference type="ChEBI" id="CHEBI:47942"/>
    </cofactor>
</comment>
<dbReference type="PROSITE" id="PS50075">
    <property type="entry name" value="CARRIER"/>
    <property type="match status" value="2"/>
</dbReference>
<dbReference type="Pfam" id="PF00668">
    <property type="entry name" value="Condensation"/>
    <property type="match status" value="2"/>
</dbReference>
<dbReference type="PANTHER" id="PTHR45527">
    <property type="entry name" value="NONRIBOSOMAL PEPTIDE SYNTHETASE"/>
    <property type="match status" value="1"/>
</dbReference>
<protein>
    <submittedName>
        <fullName evidence="7">Amino acid adenylation domain-containing protein</fullName>
    </submittedName>
</protein>
<dbReference type="InterPro" id="IPR042099">
    <property type="entry name" value="ANL_N_sf"/>
</dbReference>
<dbReference type="SUPFAM" id="SSF47336">
    <property type="entry name" value="ACP-like"/>
    <property type="match status" value="2"/>
</dbReference>
<dbReference type="FunFam" id="3.30.300.30:FF:000010">
    <property type="entry name" value="Enterobactin synthetase component F"/>
    <property type="match status" value="1"/>
</dbReference>
<dbReference type="InterPro" id="IPR020845">
    <property type="entry name" value="AMP-binding_CS"/>
</dbReference>
<dbReference type="InterPro" id="IPR045851">
    <property type="entry name" value="AMP-bd_C_sf"/>
</dbReference>
<dbReference type="Gene3D" id="3.40.50.980">
    <property type="match status" value="2"/>
</dbReference>
<dbReference type="Gene3D" id="1.10.1200.10">
    <property type="entry name" value="ACP-like"/>
    <property type="match status" value="2"/>
</dbReference>
<dbReference type="SUPFAM" id="SSF53474">
    <property type="entry name" value="alpha/beta-Hydrolases"/>
    <property type="match status" value="1"/>
</dbReference>
<dbReference type="SMART" id="SM00824">
    <property type="entry name" value="PKS_TE"/>
    <property type="match status" value="1"/>
</dbReference>
<dbReference type="GO" id="GO:0005829">
    <property type="term" value="C:cytosol"/>
    <property type="evidence" value="ECO:0007669"/>
    <property type="project" value="TreeGrafter"/>
</dbReference>
<reference evidence="7" key="1">
    <citation type="submission" date="2019-05" db="EMBL/GenBank/DDBJ databases">
        <title>Isolation, diversity and antifungal activity of Actinobacteria from wheat.</title>
        <authorList>
            <person name="Yu B."/>
        </authorList>
    </citation>
    <scope>NUCLEOTIDE SEQUENCE [LARGE SCALE GENOMIC DNA]</scope>
    <source>
        <strain evidence="7">NEAU-HEGS1-5</strain>
    </source>
</reference>
<dbReference type="FunFam" id="3.40.50.12780:FF:000012">
    <property type="entry name" value="Non-ribosomal peptide synthetase"/>
    <property type="match status" value="1"/>
</dbReference>
<dbReference type="GO" id="GO:0031177">
    <property type="term" value="F:phosphopantetheine binding"/>
    <property type="evidence" value="ECO:0007669"/>
    <property type="project" value="InterPro"/>
</dbReference>
<dbReference type="GO" id="GO:0044550">
    <property type="term" value="P:secondary metabolite biosynthetic process"/>
    <property type="evidence" value="ECO:0007669"/>
    <property type="project" value="UniProtKB-ARBA"/>
</dbReference>
<dbReference type="SMART" id="SM00823">
    <property type="entry name" value="PKS_PP"/>
    <property type="match status" value="2"/>
</dbReference>
<dbReference type="InterPro" id="IPR001242">
    <property type="entry name" value="Condensation_dom"/>
</dbReference>
<dbReference type="CDD" id="cd05930">
    <property type="entry name" value="A_NRPS"/>
    <property type="match status" value="1"/>
</dbReference>
<feature type="domain" description="Carrier" evidence="6">
    <location>
        <begin position="1040"/>
        <end position="1114"/>
    </location>
</feature>
<dbReference type="PROSITE" id="PS00455">
    <property type="entry name" value="AMP_BINDING"/>
    <property type="match status" value="2"/>
</dbReference>
<dbReference type="FunFam" id="2.30.38.10:FF:000001">
    <property type="entry name" value="Non-ribosomal peptide synthetase PvdI"/>
    <property type="match status" value="1"/>
</dbReference>
<dbReference type="SUPFAM" id="SSF52777">
    <property type="entry name" value="CoA-dependent acyltransferases"/>
    <property type="match status" value="4"/>
</dbReference>
<dbReference type="InterPro" id="IPR023213">
    <property type="entry name" value="CAT-like_dom_sf"/>
</dbReference>
<dbReference type="Pfam" id="PF00501">
    <property type="entry name" value="AMP-binding"/>
    <property type="match status" value="2"/>
</dbReference>
<evidence type="ECO:0000313" key="7">
    <source>
        <dbReference type="EMBL" id="TLP66914.1"/>
    </source>
</evidence>
<dbReference type="Gene3D" id="3.30.300.30">
    <property type="match status" value="2"/>
</dbReference>
<evidence type="ECO:0000256" key="1">
    <source>
        <dbReference type="ARBA" id="ARBA00001957"/>
    </source>
</evidence>
<gene>
    <name evidence="7" type="ORF">FED44_03900</name>
</gene>